<accession>A0A8S5LY47</accession>
<protein>
    <submittedName>
        <fullName evidence="1">Uncharacterized protein</fullName>
    </submittedName>
</protein>
<dbReference type="EMBL" id="BK014766">
    <property type="protein sequence ID" value="DAD74850.1"/>
    <property type="molecule type" value="Genomic_DNA"/>
</dbReference>
<name>A0A8S5LY47_9CAUD</name>
<proteinExistence type="predicted"/>
<reference evidence="1" key="1">
    <citation type="journal article" date="2021" name="Proc. Natl. Acad. Sci. U.S.A.">
        <title>A Catalog of Tens of Thousands of Viruses from Human Metagenomes Reveals Hidden Associations with Chronic Diseases.</title>
        <authorList>
            <person name="Tisza M.J."/>
            <person name="Buck C.B."/>
        </authorList>
    </citation>
    <scope>NUCLEOTIDE SEQUENCE</scope>
    <source>
        <strain evidence="1">Ctrnx29</strain>
    </source>
</reference>
<organism evidence="1">
    <name type="scientific">Myoviridae sp. ctrnx29</name>
    <dbReference type="NCBI Taxonomy" id="2826704"/>
    <lineage>
        <taxon>Viruses</taxon>
        <taxon>Duplodnaviria</taxon>
        <taxon>Heunggongvirae</taxon>
        <taxon>Uroviricota</taxon>
        <taxon>Caudoviricetes</taxon>
    </lineage>
</organism>
<sequence>MRTSMKNTPENKPAGADAPVFPFSLFLPSHVTGNPQTPDAAEQARNITQNAYLNLHPTAIGIYTLIPG</sequence>
<evidence type="ECO:0000313" key="1">
    <source>
        <dbReference type="EMBL" id="DAD74850.1"/>
    </source>
</evidence>